<comment type="caution">
    <text evidence="8">The sequence shown here is derived from an EMBL/GenBank/DDBJ whole genome shotgun (WGS) entry which is preliminary data.</text>
</comment>
<evidence type="ECO:0000256" key="5">
    <source>
        <dbReference type="ARBA" id="ARBA00023134"/>
    </source>
</evidence>
<dbReference type="PANTHER" id="PTHR45709">
    <property type="entry name" value="LARGE SUBUNIT GTPASE 1 HOMOLOG-RELATED"/>
    <property type="match status" value="1"/>
</dbReference>
<evidence type="ECO:0000256" key="2">
    <source>
        <dbReference type="ARBA" id="ARBA00022490"/>
    </source>
</evidence>
<protein>
    <recommendedName>
        <fullName evidence="7">CP-type G domain-containing protein</fullName>
    </recommendedName>
</protein>
<gene>
    <name evidence="8" type="ORF">Bca52824_080002</name>
</gene>
<evidence type="ECO:0000256" key="1">
    <source>
        <dbReference type="ARBA" id="ARBA00004496"/>
    </source>
</evidence>
<dbReference type="Gene3D" id="1.10.1580.10">
    <property type="match status" value="1"/>
</dbReference>
<dbReference type="AlphaFoldDB" id="A0A8X7Q0P2"/>
<feature type="compositionally biased region" description="Polar residues" evidence="6">
    <location>
        <begin position="570"/>
        <end position="579"/>
    </location>
</feature>
<dbReference type="Pfam" id="PF01926">
    <property type="entry name" value="MMR_HSR1"/>
    <property type="match status" value="1"/>
</dbReference>
<evidence type="ECO:0000256" key="3">
    <source>
        <dbReference type="ARBA" id="ARBA00022741"/>
    </source>
</evidence>
<evidence type="ECO:0000259" key="7">
    <source>
        <dbReference type="PROSITE" id="PS51721"/>
    </source>
</evidence>
<dbReference type="GO" id="GO:0005829">
    <property type="term" value="C:cytosol"/>
    <property type="evidence" value="ECO:0007669"/>
    <property type="project" value="TreeGrafter"/>
</dbReference>
<keyword evidence="4" id="KW-0378">Hydrolase</keyword>
<feature type="compositionally biased region" description="Acidic residues" evidence="6">
    <location>
        <begin position="479"/>
        <end position="499"/>
    </location>
</feature>
<dbReference type="GO" id="GO:0003924">
    <property type="term" value="F:GTPase activity"/>
    <property type="evidence" value="ECO:0007669"/>
    <property type="project" value="InterPro"/>
</dbReference>
<dbReference type="Gene3D" id="3.40.50.300">
    <property type="entry name" value="P-loop containing nucleotide triphosphate hydrolases"/>
    <property type="match status" value="1"/>
</dbReference>
<dbReference type="InterPro" id="IPR043358">
    <property type="entry name" value="GNL1-like"/>
</dbReference>
<name>A0A8X7Q0P2_BRACI</name>
<dbReference type="InterPro" id="IPR023179">
    <property type="entry name" value="GTP-bd_ortho_bundle_sf"/>
</dbReference>
<feature type="domain" description="CP-type G" evidence="7">
    <location>
        <begin position="158"/>
        <end position="361"/>
    </location>
</feature>
<dbReference type="PROSITE" id="PS51721">
    <property type="entry name" value="G_CP"/>
    <property type="match status" value="1"/>
</dbReference>
<dbReference type="PRINTS" id="PR00326">
    <property type="entry name" value="GTP1OBG"/>
</dbReference>
<keyword evidence="3" id="KW-0547">Nucleotide-binding</keyword>
<proteinExistence type="predicted"/>
<reference evidence="8 9" key="1">
    <citation type="submission" date="2020-02" db="EMBL/GenBank/DDBJ databases">
        <authorList>
            <person name="Ma Q."/>
            <person name="Huang Y."/>
            <person name="Song X."/>
            <person name="Pei D."/>
        </authorList>
    </citation>
    <scope>NUCLEOTIDE SEQUENCE [LARGE SCALE GENOMIC DNA]</scope>
    <source>
        <strain evidence="8">Sxm20200214</strain>
        <tissue evidence="8">Leaf</tissue>
    </source>
</reference>
<evidence type="ECO:0000256" key="4">
    <source>
        <dbReference type="ARBA" id="ARBA00022801"/>
    </source>
</evidence>
<comment type="subcellular location">
    <subcellularLocation>
        <location evidence="1">Cytoplasm</location>
    </subcellularLocation>
</comment>
<dbReference type="GO" id="GO:0005525">
    <property type="term" value="F:GTP binding"/>
    <property type="evidence" value="ECO:0007669"/>
    <property type="project" value="UniProtKB-KW"/>
</dbReference>
<evidence type="ECO:0000313" key="9">
    <source>
        <dbReference type="Proteomes" id="UP000886595"/>
    </source>
</evidence>
<dbReference type="OrthoDB" id="61815at2759"/>
<dbReference type="CDD" id="cd01857">
    <property type="entry name" value="HSR1_MMR1"/>
    <property type="match status" value="1"/>
</dbReference>
<dbReference type="InterPro" id="IPR030378">
    <property type="entry name" value="G_CP_dom"/>
</dbReference>
<feature type="region of interest" description="Disordered" evidence="6">
    <location>
        <begin position="473"/>
        <end position="506"/>
    </location>
</feature>
<accession>A0A8X7Q0P2</accession>
<evidence type="ECO:0000313" key="8">
    <source>
        <dbReference type="EMBL" id="KAG2260708.1"/>
    </source>
</evidence>
<dbReference type="InterPro" id="IPR027417">
    <property type="entry name" value="P-loop_NTPase"/>
</dbReference>
<keyword evidence="5" id="KW-0342">GTP-binding</keyword>
<dbReference type="Proteomes" id="UP000886595">
    <property type="component" value="Unassembled WGS sequence"/>
</dbReference>
<evidence type="ECO:0000256" key="6">
    <source>
        <dbReference type="SAM" id="MobiDB-lite"/>
    </source>
</evidence>
<dbReference type="FunFam" id="3.40.50.300:FF:001151">
    <property type="entry name" value="Large subunit GTPase 1"/>
    <property type="match status" value="1"/>
</dbReference>
<feature type="compositionally biased region" description="Basic residues" evidence="6">
    <location>
        <begin position="536"/>
        <end position="548"/>
    </location>
</feature>
<organism evidence="8 9">
    <name type="scientific">Brassica carinata</name>
    <name type="common">Ethiopian mustard</name>
    <name type="synonym">Abyssinian cabbage</name>
    <dbReference type="NCBI Taxonomy" id="52824"/>
    <lineage>
        <taxon>Eukaryota</taxon>
        <taxon>Viridiplantae</taxon>
        <taxon>Streptophyta</taxon>
        <taxon>Embryophyta</taxon>
        <taxon>Tracheophyta</taxon>
        <taxon>Spermatophyta</taxon>
        <taxon>Magnoliopsida</taxon>
        <taxon>eudicotyledons</taxon>
        <taxon>Gunneridae</taxon>
        <taxon>Pentapetalae</taxon>
        <taxon>rosids</taxon>
        <taxon>malvids</taxon>
        <taxon>Brassicales</taxon>
        <taxon>Brassicaceae</taxon>
        <taxon>Brassiceae</taxon>
        <taxon>Brassica</taxon>
    </lineage>
</organism>
<dbReference type="SUPFAM" id="SSF52540">
    <property type="entry name" value="P-loop containing nucleoside triphosphate hydrolases"/>
    <property type="match status" value="1"/>
</dbReference>
<keyword evidence="9" id="KW-1185">Reference proteome</keyword>
<sequence>MGKSEKTTLGRSLVKHHNHMIQESKDKGKYYKNLQKKVLESVTEVSDIDAIIEQAEEAERLFTINHSNTTPLPINLDTSSSSSTIAAEEWREQQKIEEALHASSLQVPRRPPWTPEMSVEELDANEKQAFLNWRRMLVRLEENEKLVLTPFEKNLDIWRQLWRVLERSDLIVMVVDARDPLFYRCPDLEAYAREIDEHKKVMLLVNKADLLPPYVREKWAEYFRLNNILFVFWSAMAATAVLEGKVLKEQWRQPENFEKTEDPEVVICGRDELLSRLQFEAQEIVRARNSRAASSSVESQRENAVVGFVGYPNVGKSSTINALVGQKRTGVTSTPGKTKHFQTLIISDELMLCDCPGLVFPSFSSSRYEMITCGVLPIDRMTEHREAIQVVADKVPRHVIESVYNISLPKPKTYERQSRPPFAAEVLRAYCASRGYVASSGLPDETKAARQILKDYLGGKLPHFAMPPGMLSEEKVEDASADSEEGEDEGSDADEEEGEQVPGIDDVLDDLSSFDLANGLASSKKVAVKKKETASHKQHKKPQRKKDRNWRVKNTEEGDGMPLVRVFQKPANTGPLTMR</sequence>
<feature type="region of interest" description="Disordered" evidence="6">
    <location>
        <begin position="523"/>
        <end position="579"/>
    </location>
</feature>
<dbReference type="InterPro" id="IPR006073">
    <property type="entry name" value="GTP-bd"/>
</dbReference>
<keyword evidence="2" id="KW-0963">Cytoplasm</keyword>
<dbReference type="FunFam" id="1.10.1580.10:FF:000008">
    <property type="entry name" value="Large subunit GTPase 1"/>
    <property type="match status" value="1"/>
</dbReference>
<dbReference type="EMBL" id="JAAMPC010000015">
    <property type="protein sequence ID" value="KAG2260708.1"/>
    <property type="molecule type" value="Genomic_DNA"/>
</dbReference>
<dbReference type="PANTHER" id="PTHR45709:SF2">
    <property type="entry name" value="LARGE SUBUNIT GTPASE 1 HOMOLOG"/>
    <property type="match status" value="1"/>
</dbReference>